<gene>
    <name evidence="3" type="primary">Glc1-L5</name>
    <name evidence="3" type="ORF">Hamer_G011205</name>
</gene>
<protein>
    <submittedName>
        <fullName evidence="3">Putative glutamate-gated chloride channel alpha-like 5</fullName>
    </submittedName>
</protein>
<dbReference type="EMBL" id="JAHLQT010022636">
    <property type="protein sequence ID" value="KAG7166369.1"/>
    <property type="molecule type" value="Genomic_DNA"/>
</dbReference>
<dbReference type="Proteomes" id="UP000747542">
    <property type="component" value="Unassembled WGS sequence"/>
</dbReference>
<feature type="region of interest" description="Disordered" evidence="1">
    <location>
        <begin position="76"/>
        <end position="121"/>
    </location>
</feature>
<keyword evidence="2" id="KW-1133">Transmembrane helix</keyword>
<dbReference type="GO" id="GO:0016020">
    <property type="term" value="C:membrane"/>
    <property type="evidence" value="ECO:0007669"/>
    <property type="project" value="InterPro"/>
</dbReference>
<keyword evidence="2" id="KW-0472">Membrane</keyword>
<feature type="region of interest" description="Disordered" evidence="1">
    <location>
        <begin position="137"/>
        <end position="217"/>
    </location>
</feature>
<feature type="compositionally biased region" description="Basic and acidic residues" evidence="1">
    <location>
        <begin position="156"/>
        <end position="166"/>
    </location>
</feature>
<dbReference type="GO" id="GO:0006811">
    <property type="term" value="P:monoatomic ion transport"/>
    <property type="evidence" value="ECO:0007669"/>
    <property type="project" value="InterPro"/>
</dbReference>
<dbReference type="Gene3D" id="1.20.58.390">
    <property type="entry name" value="Neurotransmitter-gated ion-channel transmembrane domain"/>
    <property type="match status" value="1"/>
</dbReference>
<keyword evidence="4" id="KW-1185">Reference proteome</keyword>
<dbReference type="AlphaFoldDB" id="A0A8J5MXA3"/>
<dbReference type="InterPro" id="IPR038050">
    <property type="entry name" value="Neuro_actylchol_rec"/>
</dbReference>
<sequence>MCIFKTFSQTSNALPKTSYFKLIDVWLFFSIVIIFVVILLQTLVNFSNQNASADHSCLGKFINKLVHGHTKQFQRPVATDEVPDEGFKAGSDNHLTRQSTYDQESHPVNPFNKNNTETSRTHNIYFPRNEDVVLYERPNLRQRETHSGIVKQTGSESKRQESDLREPRRRKRRLGSWLSQAERKGPHDTNNWGVSDQERGEEEGEKEKSRTSTKKRI</sequence>
<dbReference type="SUPFAM" id="SSF90112">
    <property type="entry name" value="Neurotransmitter-gated ion-channel transmembrane pore"/>
    <property type="match status" value="1"/>
</dbReference>
<dbReference type="InterPro" id="IPR036719">
    <property type="entry name" value="Neuro-gated_channel_TM_sf"/>
</dbReference>
<keyword evidence="2" id="KW-0812">Transmembrane</keyword>
<feature type="compositionally biased region" description="Polar residues" evidence="1">
    <location>
        <begin position="111"/>
        <end position="121"/>
    </location>
</feature>
<evidence type="ECO:0000313" key="3">
    <source>
        <dbReference type="EMBL" id="KAG7166369.1"/>
    </source>
</evidence>
<evidence type="ECO:0000313" key="4">
    <source>
        <dbReference type="Proteomes" id="UP000747542"/>
    </source>
</evidence>
<organism evidence="3 4">
    <name type="scientific">Homarus americanus</name>
    <name type="common">American lobster</name>
    <dbReference type="NCBI Taxonomy" id="6706"/>
    <lineage>
        <taxon>Eukaryota</taxon>
        <taxon>Metazoa</taxon>
        <taxon>Ecdysozoa</taxon>
        <taxon>Arthropoda</taxon>
        <taxon>Crustacea</taxon>
        <taxon>Multicrustacea</taxon>
        <taxon>Malacostraca</taxon>
        <taxon>Eumalacostraca</taxon>
        <taxon>Eucarida</taxon>
        <taxon>Decapoda</taxon>
        <taxon>Pleocyemata</taxon>
        <taxon>Astacidea</taxon>
        <taxon>Nephropoidea</taxon>
        <taxon>Nephropidae</taxon>
        <taxon>Homarus</taxon>
    </lineage>
</organism>
<name>A0A8J5MXA3_HOMAM</name>
<accession>A0A8J5MXA3</accession>
<reference evidence="3" key="1">
    <citation type="journal article" date="2021" name="Sci. Adv.">
        <title>The American lobster genome reveals insights on longevity, neural, and immune adaptations.</title>
        <authorList>
            <person name="Polinski J.M."/>
            <person name="Zimin A.V."/>
            <person name="Clark K.F."/>
            <person name="Kohn A.B."/>
            <person name="Sadowski N."/>
            <person name="Timp W."/>
            <person name="Ptitsyn A."/>
            <person name="Khanna P."/>
            <person name="Romanova D.Y."/>
            <person name="Williams P."/>
            <person name="Greenwood S.J."/>
            <person name="Moroz L.L."/>
            <person name="Walt D.R."/>
            <person name="Bodnar A.G."/>
        </authorList>
    </citation>
    <scope>NUCLEOTIDE SEQUENCE</scope>
    <source>
        <strain evidence="3">GMGI-L3</strain>
    </source>
</reference>
<comment type="caution">
    <text evidence="3">The sequence shown here is derived from an EMBL/GenBank/DDBJ whole genome shotgun (WGS) entry which is preliminary data.</text>
</comment>
<proteinExistence type="predicted"/>
<feature type="transmembrane region" description="Helical" evidence="2">
    <location>
        <begin position="25"/>
        <end position="46"/>
    </location>
</feature>
<evidence type="ECO:0000256" key="2">
    <source>
        <dbReference type="SAM" id="Phobius"/>
    </source>
</evidence>
<evidence type="ECO:0000256" key="1">
    <source>
        <dbReference type="SAM" id="MobiDB-lite"/>
    </source>
</evidence>